<evidence type="ECO:0000313" key="2">
    <source>
        <dbReference type="EMBL" id="GAA1422996.1"/>
    </source>
</evidence>
<feature type="chain" id="PRO_5045432252" evidence="1">
    <location>
        <begin position="21"/>
        <end position="188"/>
    </location>
</feature>
<evidence type="ECO:0000256" key="1">
    <source>
        <dbReference type="SAM" id="SignalP"/>
    </source>
</evidence>
<dbReference type="Proteomes" id="UP001501266">
    <property type="component" value="Unassembled WGS sequence"/>
</dbReference>
<gene>
    <name evidence="2" type="ORF">GCM10009640_16650</name>
</gene>
<proteinExistence type="predicted"/>
<sequence length="188" mass="19327">MLRRLASGAALAAVAAVVLAGCTPPEPVETTPVPTPTVSATASGNSEEELLARSFEVSVQLLALVDRGFREGSLPSDDLREIASAELIAMIDADLAEFQQQGLQVSGSSGLDSPSLISNDPDDDGGGALVLATCWDTSGTRTTGPDGEVVSGGVTRQPRLFEIQYSASDMLVTRTGPPAQDLELPACG</sequence>
<dbReference type="PROSITE" id="PS51257">
    <property type="entry name" value="PROKAR_LIPOPROTEIN"/>
    <property type="match status" value="1"/>
</dbReference>
<dbReference type="RefSeq" id="WP_343919323.1">
    <property type="nucleotide sequence ID" value="NZ_BAAAKK010000004.1"/>
</dbReference>
<keyword evidence="3" id="KW-1185">Reference proteome</keyword>
<organism evidence="2 3">
    <name type="scientific">Agrococcus citreus</name>
    <dbReference type="NCBI Taxonomy" id="84643"/>
    <lineage>
        <taxon>Bacteria</taxon>
        <taxon>Bacillati</taxon>
        <taxon>Actinomycetota</taxon>
        <taxon>Actinomycetes</taxon>
        <taxon>Micrococcales</taxon>
        <taxon>Microbacteriaceae</taxon>
        <taxon>Agrococcus</taxon>
    </lineage>
</organism>
<dbReference type="EMBL" id="BAAAKK010000004">
    <property type="protein sequence ID" value="GAA1422996.1"/>
    <property type="molecule type" value="Genomic_DNA"/>
</dbReference>
<comment type="caution">
    <text evidence="2">The sequence shown here is derived from an EMBL/GenBank/DDBJ whole genome shotgun (WGS) entry which is preliminary data.</text>
</comment>
<feature type="signal peptide" evidence="1">
    <location>
        <begin position="1"/>
        <end position="20"/>
    </location>
</feature>
<accession>A0ABN1YUJ9</accession>
<protein>
    <submittedName>
        <fullName evidence="2">Uncharacterized protein</fullName>
    </submittedName>
</protein>
<reference evidence="2 3" key="1">
    <citation type="journal article" date="2019" name="Int. J. Syst. Evol. Microbiol.">
        <title>The Global Catalogue of Microorganisms (GCM) 10K type strain sequencing project: providing services to taxonomists for standard genome sequencing and annotation.</title>
        <authorList>
            <consortium name="The Broad Institute Genomics Platform"/>
            <consortium name="The Broad Institute Genome Sequencing Center for Infectious Disease"/>
            <person name="Wu L."/>
            <person name="Ma J."/>
        </authorList>
    </citation>
    <scope>NUCLEOTIDE SEQUENCE [LARGE SCALE GENOMIC DNA]</scope>
    <source>
        <strain evidence="2 3">JCM 12398</strain>
    </source>
</reference>
<evidence type="ECO:0000313" key="3">
    <source>
        <dbReference type="Proteomes" id="UP001501266"/>
    </source>
</evidence>
<keyword evidence="1" id="KW-0732">Signal</keyword>
<name>A0ABN1YUJ9_9MICO</name>